<proteinExistence type="predicted"/>
<dbReference type="Proteomes" id="UP000002714">
    <property type="component" value="Chromosome"/>
</dbReference>
<reference evidence="2 3" key="1">
    <citation type="journal article" date="2008" name="Appl. Environ. Microbiol.">
        <title>Genome of the epsilonproteobacterial chemolithoautotroph Sulfurimonas denitrificans.</title>
        <authorList>
            <person name="Sievert S.M."/>
            <person name="Scott K.M."/>
            <person name="Klotz M.G."/>
            <person name="Chain P.S.G."/>
            <person name="Hauser L.J."/>
            <person name="Hemp J."/>
            <person name="Huegler M."/>
            <person name="Land M."/>
            <person name="Lapidus A."/>
            <person name="Larimer F.W."/>
            <person name="Lucas S."/>
            <person name="Malfatti S.A."/>
            <person name="Meyer F."/>
            <person name="Paulsen I.T."/>
            <person name="Ren Q."/>
            <person name="Simon J."/>
            <person name="Bailey K."/>
            <person name="Diaz E."/>
            <person name="Fitzpatrick K.A."/>
            <person name="Glover B."/>
            <person name="Gwatney N."/>
            <person name="Korajkic A."/>
            <person name="Long A."/>
            <person name="Mobberley J.M."/>
            <person name="Pantry S.N."/>
            <person name="Pazder G."/>
            <person name="Peterson S."/>
            <person name="Quintanilla J.D."/>
            <person name="Sprinkle R."/>
            <person name="Stephens J."/>
            <person name="Thomas P."/>
            <person name="Vaughn R."/>
            <person name="Weber M.J."/>
            <person name="Wooten L.L."/>
        </authorList>
    </citation>
    <scope>NUCLEOTIDE SEQUENCE [LARGE SCALE GENOMIC DNA]</scope>
    <source>
        <strain evidence="3">ATCC 33889 / DSM 1251</strain>
    </source>
</reference>
<organism evidence="2 3">
    <name type="scientific">Sulfurimonas denitrificans (strain ATCC 33889 / DSM 1251)</name>
    <name type="common">Thiomicrospira denitrificans (strain ATCC 33889 / DSM 1251)</name>
    <dbReference type="NCBI Taxonomy" id="326298"/>
    <lineage>
        <taxon>Bacteria</taxon>
        <taxon>Pseudomonadati</taxon>
        <taxon>Campylobacterota</taxon>
        <taxon>Epsilonproteobacteria</taxon>
        <taxon>Campylobacterales</taxon>
        <taxon>Sulfurimonadaceae</taxon>
        <taxon>Sulfurimonas</taxon>
    </lineage>
</organism>
<dbReference type="eggNOG" id="COG0526">
    <property type="taxonomic scope" value="Bacteria"/>
</dbReference>
<feature type="chain" id="PRO_5004219906" evidence="1">
    <location>
        <begin position="23"/>
        <end position="150"/>
    </location>
</feature>
<dbReference type="HOGENOM" id="CLU_1739588_0_0_7"/>
<dbReference type="EMBL" id="CP000153">
    <property type="protein sequence ID" value="ABB43448.1"/>
    <property type="molecule type" value="Genomic_DNA"/>
</dbReference>
<name>Q30U83_SULDN</name>
<gene>
    <name evidence="2" type="ordered locus">Suden_0167</name>
</gene>
<accession>Q30U83</accession>
<evidence type="ECO:0000256" key="1">
    <source>
        <dbReference type="SAM" id="SignalP"/>
    </source>
</evidence>
<dbReference type="KEGG" id="tdn:Suden_0167"/>
<sequence length="150" mass="17247">MSKFKTIFVTLFFLFFASHVGAQTPFTLSGVKSYYPVVELNTDKIDIKYKEKILEMLIKKSQKLGIETKNFSSRSLAFLIGFIGIGDTLALKMELMVGENAMRLDTKESVFVISYMNSRIFVPQELEEELIDNAEELLDMFEAQYKEDNL</sequence>
<dbReference type="RefSeq" id="WP_011371803.1">
    <property type="nucleotide sequence ID" value="NC_007575.1"/>
</dbReference>
<feature type="signal peptide" evidence="1">
    <location>
        <begin position="1"/>
        <end position="22"/>
    </location>
</feature>
<dbReference type="OrthoDB" id="9961284at2"/>
<keyword evidence="3" id="KW-1185">Reference proteome</keyword>
<dbReference type="STRING" id="326298.Suden_0167"/>
<evidence type="ECO:0000313" key="3">
    <source>
        <dbReference type="Proteomes" id="UP000002714"/>
    </source>
</evidence>
<keyword evidence="1" id="KW-0732">Signal</keyword>
<dbReference type="AlphaFoldDB" id="Q30U83"/>
<evidence type="ECO:0000313" key="2">
    <source>
        <dbReference type="EMBL" id="ABB43448.1"/>
    </source>
</evidence>
<protein>
    <submittedName>
        <fullName evidence="2">Uncharacterized protein</fullName>
    </submittedName>
</protein>